<proteinExistence type="inferred from homology"/>
<dbReference type="PIRSF" id="PIRSF006386">
    <property type="entry name" value="HCCAis_GSTk"/>
    <property type="match status" value="1"/>
</dbReference>
<dbReference type="CDD" id="cd03022">
    <property type="entry name" value="DsbA_HCCA_Iso"/>
    <property type="match status" value="1"/>
</dbReference>
<dbReference type="InterPro" id="IPR051924">
    <property type="entry name" value="GST_Kappa/NadH"/>
</dbReference>
<gene>
    <name evidence="3" type="ORF">QE380_001015</name>
</gene>
<dbReference type="EC" id="5.99.1.4" evidence="1"/>
<evidence type="ECO:0000313" key="4">
    <source>
        <dbReference type="Proteomes" id="UP001233360"/>
    </source>
</evidence>
<accession>A0ABU0UU70</accession>
<dbReference type="PANTHER" id="PTHR42943">
    <property type="entry name" value="GLUTATHIONE S-TRANSFERASE KAPPA"/>
    <property type="match status" value="1"/>
</dbReference>
<dbReference type="RefSeq" id="WP_307002489.1">
    <property type="nucleotide sequence ID" value="NZ_JAUTBK010000002.1"/>
</dbReference>
<dbReference type="InterPro" id="IPR014440">
    <property type="entry name" value="HCCAis_GSTk"/>
</dbReference>
<organism evidence="3 4">
    <name type="scientific">Acinetobacter baylyi</name>
    <dbReference type="NCBI Taxonomy" id="202950"/>
    <lineage>
        <taxon>Bacteria</taxon>
        <taxon>Pseudomonadati</taxon>
        <taxon>Pseudomonadota</taxon>
        <taxon>Gammaproteobacteria</taxon>
        <taxon>Moraxellales</taxon>
        <taxon>Moraxellaceae</taxon>
        <taxon>Acinetobacter</taxon>
    </lineage>
</organism>
<dbReference type="Pfam" id="PF01323">
    <property type="entry name" value="DSBA"/>
    <property type="match status" value="1"/>
</dbReference>
<evidence type="ECO:0000256" key="1">
    <source>
        <dbReference type="PIRNR" id="PIRNR006386"/>
    </source>
</evidence>
<comment type="similarity">
    <text evidence="1">Belongs to the GST superfamily. NadH family.</text>
</comment>
<dbReference type="PANTHER" id="PTHR42943:SF2">
    <property type="entry name" value="GLUTATHIONE S-TRANSFERASE KAPPA 1"/>
    <property type="match status" value="1"/>
</dbReference>
<comment type="caution">
    <text evidence="3">The sequence shown here is derived from an EMBL/GenBank/DDBJ whole genome shotgun (WGS) entry which is preliminary data.</text>
</comment>
<keyword evidence="4" id="KW-1185">Reference proteome</keyword>
<comment type="catalytic activity">
    <reaction evidence="1">
        <text>2-hydroxychromene-2-carboxylate = (3E)-4-(2-hydroxyphenyl)-2-oxobut-3-enoate</text>
        <dbReference type="Rhea" id="RHEA:27401"/>
        <dbReference type="ChEBI" id="CHEBI:59350"/>
        <dbReference type="ChEBI" id="CHEBI:59353"/>
        <dbReference type="EC" id="5.99.1.4"/>
    </reaction>
</comment>
<dbReference type="InterPro" id="IPR044087">
    <property type="entry name" value="NahD-like"/>
</dbReference>
<sequence length="195" mass="22696">MMKTIQFWFDFASTYSYPAAMQIRQLKDEYRFSLHPFLLGGIFQKQGLNDSPFNAYPVKGQYMWRDLERICQKLDLKFHRPVLFPQNGLLAARIACQYASAPWIFDFICNVYQANFVQNLDIGQPETISQILQNMQLDCNDIIMTSTTDTAKQTLKQNGMIAESLHIFGAPSFVIENELFWGQDRLQDAIDWSQR</sequence>
<dbReference type="EMBL" id="JAUTBK010000002">
    <property type="protein sequence ID" value="MDQ1208092.1"/>
    <property type="molecule type" value="Genomic_DNA"/>
</dbReference>
<dbReference type="InterPro" id="IPR001853">
    <property type="entry name" value="DSBA-like_thioredoxin_dom"/>
</dbReference>
<dbReference type="SUPFAM" id="SSF52833">
    <property type="entry name" value="Thioredoxin-like"/>
    <property type="match status" value="1"/>
</dbReference>
<protein>
    <recommendedName>
        <fullName evidence="1">2-hydroxychromene-2-carboxylate isomerase</fullName>
        <ecNumber evidence="1">5.99.1.4</ecNumber>
    </recommendedName>
</protein>
<feature type="domain" description="DSBA-like thioredoxin" evidence="2">
    <location>
        <begin position="4"/>
        <end position="187"/>
    </location>
</feature>
<keyword evidence="1 3" id="KW-0413">Isomerase</keyword>
<dbReference type="Gene3D" id="3.40.30.10">
    <property type="entry name" value="Glutaredoxin"/>
    <property type="match status" value="1"/>
</dbReference>
<evidence type="ECO:0000313" key="3">
    <source>
        <dbReference type="EMBL" id="MDQ1208092.1"/>
    </source>
</evidence>
<evidence type="ECO:0000259" key="2">
    <source>
        <dbReference type="Pfam" id="PF01323"/>
    </source>
</evidence>
<dbReference type="GO" id="GO:0016853">
    <property type="term" value="F:isomerase activity"/>
    <property type="evidence" value="ECO:0007669"/>
    <property type="project" value="UniProtKB-KW"/>
</dbReference>
<name>A0ABU0UU70_ACIBI</name>
<reference evidence="3 4" key="1">
    <citation type="submission" date="2023-07" db="EMBL/GenBank/DDBJ databases">
        <title>Functional and genomic diversity of the sorghum phyllosphere microbiome.</title>
        <authorList>
            <person name="Shade A."/>
        </authorList>
    </citation>
    <scope>NUCLEOTIDE SEQUENCE [LARGE SCALE GENOMIC DNA]</scope>
    <source>
        <strain evidence="3 4">SORGH_AS_0887</strain>
    </source>
</reference>
<dbReference type="InterPro" id="IPR036249">
    <property type="entry name" value="Thioredoxin-like_sf"/>
</dbReference>
<dbReference type="Proteomes" id="UP001233360">
    <property type="component" value="Unassembled WGS sequence"/>
</dbReference>